<sequence>MADVVDSLTRSRMMSGIQAKNTKPELSLRKALHSRGFRYRLHVRNLPGKPDLVFPKYNAVVQVNGCFWHGHDCHLFKWPSTRRDWWRAKIEGTRTRDAGNKKALLSLGWRQASVWECALKGRSRLETVDLVNQLALWLTSNQEELDIRGQNDSSSI</sequence>
<protein>
    <recommendedName>
        <fullName evidence="7">Very short patch repair endonuclease</fullName>
    </recommendedName>
</protein>
<gene>
    <name evidence="6" type="ORF">LCGC14_0049970</name>
</gene>
<evidence type="ECO:0000256" key="4">
    <source>
        <dbReference type="ARBA" id="ARBA00022801"/>
    </source>
</evidence>
<dbReference type="CDD" id="cd00221">
    <property type="entry name" value="Vsr"/>
    <property type="match status" value="1"/>
</dbReference>
<proteinExistence type="predicted"/>
<dbReference type="GO" id="GO:0016787">
    <property type="term" value="F:hydrolase activity"/>
    <property type="evidence" value="ECO:0007669"/>
    <property type="project" value="UniProtKB-KW"/>
</dbReference>
<name>A0A0F9YU43_9ZZZZ</name>
<evidence type="ECO:0000313" key="6">
    <source>
        <dbReference type="EMBL" id="KKO08299.1"/>
    </source>
</evidence>
<keyword evidence="2" id="KW-0255">Endonuclease</keyword>
<dbReference type="AlphaFoldDB" id="A0A0F9YU43"/>
<dbReference type="NCBIfam" id="TIGR00632">
    <property type="entry name" value="vsr"/>
    <property type="match status" value="1"/>
</dbReference>
<keyword evidence="1" id="KW-0540">Nuclease</keyword>
<dbReference type="GO" id="GO:0006298">
    <property type="term" value="P:mismatch repair"/>
    <property type="evidence" value="ECO:0007669"/>
    <property type="project" value="InterPro"/>
</dbReference>
<evidence type="ECO:0000256" key="2">
    <source>
        <dbReference type="ARBA" id="ARBA00022759"/>
    </source>
</evidence>
<dbReference type="Gene3D" id="3.40.960.10">
    <property type="entry name" value="VSR Endonuclease"/>
    <property type="match status" value="1"/>
</dbReference>
<dbReference type="SUPFAM" id="SSF52980">
    <property type="entry name" value="Restriction endonuclease-like"/>
    <property type="match status" value="1"/>
</dbReference>
<dbReference type="InterPro" id="IPR004603">
    <property type="entry name" value="DNA_mismatch_endonuc_vsr"/>
</dbReference>
<evidence type="ECO:0008006" key="7">
    <source>
        <dbReference type="Google" id="ProtNLM"/>
    </source>
</evidence>
<dbReference type="EMBL" id="LAZR01000010">
    <property type="protein sequence ID" value="KKO08299.1"/>
    <property type="molecule type" value="Genomic_DNA"/>
</dbReference>
<comment type="caution">
    <text evidence="6">The sequence shown here is derived from an EMBL/GenBank/DDBJ whole genome shotgun (WGS) entry which is preliminary data.</text>
</comment>
<evidence type="ECO:0000256" key="3">
    <source>
        <dbReference type="ARBA" id="ARBA00022763"/>
    </source>
</evidence>
<evidence type="ECO:0000256" key="1">
    <source>
        <dbReference type="ARBA" id="ARBA00022722"/>
    </source>
</evidence>
<keyword evidence="3" id="KW-0227">DNA damage</keyword>
<accession>A0A0F9YU43</accession>
<organism evidence="6">
    <name type="scientific">marine sediment metagenome</name>
    <dbReference type="NCBI Taxonomy" id="412755"/>
    <lineage>
        <taxon>unclassified sequences</taxon>
        <taxon>metagenomes</taxon>
        <taxon>ecological metagenomes</taxon>
    </lineage>
</organism>
<keyword evidence="5" id="KW-0234">DNA repair</keyword>
<dbReference type="Pfam" id="PF03852">
    <property type="entry name" value="Vsr"/>
    <property type="match status" value="1"/>
</dbReference>
<dbReference type="GO" id="GO:0004519">
    <property type="term" value="F:endonuclease activity"/>
    <property type="evidence" value="ECO:0007669"/>
    <property type="project" value="UniProtKB-KW"/>
</dbReference>
<evidence type="ECO:0000256" key="5">
    <source>
        <dbReference type="ARBA" id="ARBA00023204"/>
    </source>
</evidence>
<keyword evidence="4" id="KW-0378">Hydrolase</keyword>
<reference evidence="6" key="1">
    <citation type="journal article" date="2015" name="Nature">
        <title>Complex archaea that bridge the gap between prokaryotes and eukaryotes.</title>
        <authorList>
            <person name="Spang A."/>
            <person name="Saw J.H."/>
            <person name="Jorgensen S.L."/>
            <person name="Zaremba-Niedzwiedzka K."/>
            <person name="Martijn J."/>
            <person name="Lind A.E."/>
            <person name="van Eijk R."/>
            <person name="Schleper C."/>
            <person name="Guy L."/>
            <person name="Ettema T.J."/>
        </authorList>
    </citation>
    <scope>NUCLEOTIDE SEQUENCE</scope>
</reference>
<dbReference type="PIRSF" id="PIRSF018267">
    <property type="entry name" value="VSR_endonuc"/>
    <property type="match status" value="1"/>
</dbReference>
<dbReference type="InterPro" id="IPR011335">
    <property type="entry name" value="Restrct_endonuc-II-like"/>
</dbReference>